<evidence type="ECO:0000259" key="3">
    <source>
        <dbReference type="PROSITE" id="PS50924"/>
    </source>
</evidence>
<feature type="transmembrane region" description="Helical" evidence="2">
    <location>
        <begin position="268"/>
        <end position="290"/>
    </location>
</feature>
<dbReference type="STRING" id="431595.K3WIP6"/>
<feature type="transmembrane region" description="Helical" evidence="2">
    <location>
        <begin position="407"/>
        <end position="431"/>
    </location>
</feature>
<evidence type="ECO:0000256" key="2">
    <source>
        <dbReference type="SAM" id="Phobius"/>
    </source>
</evidence>
<dbReference type="Proteomes" id="UP000019132">
    <property type="component" value="Unassembled WGS sequence"/>
</dbReference>
<dbReference type="PANTHER" id="PTHR35152:SF1">
    <property type="entry name" value="DOMAIN SIGNALLING PROTEIN, PUTATIVE (AFU_ORTHOLOGUE AFUA_5G11310)-RELATED"/>
    <property type="match status" value="1"/>
</dbReference>
<keyword evidence="2" id="KW-1133">Transmembrane helix</keyword>
<feature type="transmembrane region" description="Helical" evidence="2">
    <location>
        <begin position="310"/>
        <end position="331"/>
    </location>
</feature>
<evidence type="ECO:0000313" key="5">
    <source>
        <dbReference type="Proteomes" id="UP000019132"/>
    </source>
</evidence>
<keyword evidence="2" id="KW-0812">Transmembrane</keyword>
<proteinExistence type="predicted"/>
<evidence type="ECO:0000313" key="4">
    <source>
        <dbReference type="EnsemblProtists" id="PYU1_T004838"/>
    </source>
</evidence>
<feature type="transmembrane region" description="Helical" evidence="2">
    <location>
        <begin position="229"/>
        <end position="247"/>
    </location>
</feature>
<feature type="transmembrane region" description="Helical" evidence="2">
    <location>
        <begin position="53"/>
        <end position="75"/>
    </location>
</feature>
<keyword evidence="5" id="KW-1185">Reference proteome</keyword>
<feature type="transmembrane region" description="Helical" evidence="2">
    <location>
        <begin position="95"/>
        <end position="116"/>
    </location>
</feature>
<reference evidence="5" key="1">
    <citation type="journal article" date="2010" name="Genome Biol.">
        <title>Genome sequence of the necrotrophic plant pathogen Pythium ultimum reveals original pathogenicity mechanisms and effector repertoire.</title>
        <authorList>
            <person name="Levesque C.A."/>
            <person name="Brouwer H."/>
            <person name="Cano L."/>
            <person name="Hamilton J.P."/>
            <person name="Holt C."/>
            <person name="Huitema E."/>
            <person name="Raffaele S."/>
            <person name="Robideau G.P."/>
            <person name="Thines M."/>
            <person name="Win J."/>
            <person name="Zerillo M.M."/>
            <person name="Beakes G.W."/>
            <person name="Boore J.L."/>
            <person name="Busam D."/>
            <person name="Dumas B."/>
            <person name="Ferriera S."/>
            <person name="Fuerstenberg S.I."/>
            <person name="Gachon C.M."/>
            <person name="Gaulin E."/>
            <person name="Govers F."/>
            <person name="Grenville-Briggs L."/>
            <person name="Horner N."/>
            <person name="Hostetler J."/>
            <person name="Jiang R.H."/>
            <person name="Johnson J."/>
            <person name="Krajaejun T."/>
            <person name="Lin H."/>
            <person name="Meijer H.J."/>
            <person name="Moore B."/>
            <person name="Morris P."/>
            <person name="Phuntmart V."/>
            <person name="Puiu D."/>
            <person name="Shetty J."/>
            <person name="Stajich J.E."/>
            <person name="Tripathy S."/>
            <person name="Wawra S."/>
            <person name="van West P."/>
            <person name="Whitty B.R."/>
            <person name="Coutinho P.M."/>
            <person name="Henrissat B."/>
            <person name="Martin F."/>
            <person name="Thomas P.D."/>
            <person name="Tyler B.M."/>
            <person name="De Vries R.P."/>
            <person name="Kamoun S."/>
            <person name="Yandell M."/>
            <person name="Tisserat N."/>
            <person name="Buell C.R."/>
        </authorList>
    </citation>
    <scope>NUCLEOTIDE SEQUENCE</scope>
    <source>
        <strain evidence="5">DAOM:BR144</strain>
    </source>
</reference>
<dbReference type="PROSITE" id="PS50924">
    <property type="entry name" value="MHYT"/>
    <property type="match status" value="1"/>
</dbReference>
<accession>K3WIP6</accession>
<feature type="transmembrane region" description="Helical" evidence="2">
    <location>
        <begin position="443"/>
        <end position="461"/>
    </location>
</feature>
<feature type="transmembrane region" description="Helical" evidence="2">
    <location>
        <begin position="194"/>
        <end position="217"/>
    </location>
</feature>
<dbReference type="eggNOG" id="ENOG502S7QD">
    <property type="taxonomic scope" value="Eukaryota"/>
</dbReference>
<feature type="domain" description="MHYT" evidence="3">
    <location>
        <begin position="232"/>
        <end position="469"/>
    </location>
</feature>
<reference evidence="5" key="2">
    <citation type="submission" date="2010-04" db="EMBL/GenBank/DDBJ databases">
        <authorList>
            <person name="Buell R."/>
            <person name="Hamilton J."/>
            <person name="Hostetler J."/>
        </authorList>
    </citation>
    <scope>NUCLEOTIDE SEQUENCE [LARGE SCALE GENOMIC DNA]</scope>
    <source>
        <strain evidence="5">DAOM:BR144</strain>
    </source>
</reference>
<organism evidence="4 5">
    <name type="scientific">Globisporangium ultimum (strain ATCC 200006 / CBS 805.95 / DAOM BR144)</name>
    <name type="common">Pythium ultimum</name>
    <dbReference type="NCBI Taxonomy" id="431595"/>
    <lineage>
        <taxon>Eukaryota</taxon>
        <taxon>Sar</taxon>
        <taxon>Stramenopiles</taxon>
        <taxon>Oomycota</taxon>
        <taxon>Peronosporomycetes</taxon>
        <taxon>Pythiales</taxon>
        <taxon>Pythiaceae</taxon>
        <taxon>Globisporangium</taxon>
    </lineage>
</organism>
<name>K3WIP6_GLOUD</name>
<evidence type="ECO:0000256" key="1">
    <source>
        <dbReference type="SAM" id="MobiDB-lite"/>
    </source>
</evidence>
<dbReference type="PANTHER" id="PTHR35152">
    <property type="entry name" value="DOMAIN SIGNALLING PROTEIN, PUTATIVE (AFU_ORTHOLOGUE AFUA_5G11310)-RELATED"/>
    <property type="match status" value="1"/>
</dbReference>
<dbReference type="Pfam" id="PF03707">
    <property type="entry name" value="MHYT"/>
    <property type="match status" value="3"/>
</dbReference>
<feature type="transmembrane region" description="Helical" evidence="2">
    <location>
        <begin position="481"/>
        <end position="504"/>
    </location>
</feature>
<dbReference type="EnsemblProtists" id="PYU1_T004838">
    <property type="protein sequence ID" value="PYU1_T004838"/>
    <property type="gene ID" value="PYU1_G004827"/>
</dbReference>
<dbReference type="VEuPathDB" id="FungiDB:PYU1_G004827"/>
<reference evidence="4" key="3">
    <citation type="submission" date="2015-02" db="UniProtKB">
        <authorList>
            <consortium name="EnsemblProtists"/>
        </authorList>
    </citation>
    <scope>IDENTIFICATION</scope>
    <source>
        <strain evidence="4">DAOM BR144</strain>
    </source>
</reference>
<dbReference type="InParanoid" id="K3WIP6"/>
<feature type="region of interest" description="Disordered" evidence="1">
    <location>
        <begin position="566"/>
        <end position="589"/>
    </location>
</feature>
<keyword evidence="2" id="KW-0472">Membrane</keyword>
<dbReference type="AlphaFoldDB" id="K3WIP6"/>
<feature type="transmembrane region" description="Helical" evidence="2">
    <location>
        <begin position="374"/>
        <end position="395"/>
    </location>
</feature>
<dbReference type="InterPro" id="IPR005330">
    <property type="entry name" value="MHYT_dom"/>
</dbReference>
<dbReference type="HOGENOM" id="CLU_413132_0_0_1"/>
<protein>
    <recommendedName>
        <fullName evidence="3">MHYT domain-containing protein</fullName>
    </recommendedName>
</protein>
<sequence>MSDNSADNKVTMIYQHWRSSKIMLACFVSATESYCAIQTMEDWQQVKTRRQKLLFLGLMSLSLGGCSFWCTNFMIQSGLELRSTSGVLLPTDYELGWLVLSMVSVVGGVFLGLMIASRDPVFRNKEFQRHQKATLERTTAWPASPDVQVKSRKNLMLFSSPSHILAGAFCITLGIIGMHYAEMEARKSNAAMDVCLLTVVVSGVIEVLAVIIMLWTIFRAPLVFDSDDFIQAGTSIAMGLVITMAYYMAMTIQLMEQWRRLQNPKHKVMMLVLAAVTLGGCGIWCTHFTGMTALKLTLDDGTILVVDFELGLTVLSLIFPVVGVLLGLMIASKDPFFLEIEQSRRKDMLVANLRKVKMSVAVKQKQIMALFSRLGRIGIGGAFAALGVLGMHYLGMLAQRMNANMELHADIVAVSVVVAFLTANAAFWIIFRALTFLPNNETLRMGSALIMGIAVCGTHYSGMGAATYTPSEEQYATTTQFIINGAEATIAASHGALLICYWLASCSVVRATRKTETEATTRHDPEAQGSYAGHQTTHVLTHQASYASHTSGQPMKKPAASDFHITHQSSARKVHIAPTESEMLQSEQI</sequence>
<dbReference type="EMBL" id="GL376564">
    <property type="status" value="NOT_ANNOTATED_CDS"/>
    <property type="molecule type" value="Genomic_DNA"/>
</dbReference>